<dbReference type="RefSeq" id="WP_366192116.1">
    <property type="nucleotide sequence ID" value="NZ_JBFBVU010000005.1"/>
</dbReference>
<keyword evidence="2" id="KW-0175">Coiled coil</keyword>
<comment type="similarity">
    <text evidence="1">Belongs to the membrane fusion protein (MFP) (TC 8.A.1) family.</text>
</comment>
<keyword evidence="6" id="KW-1185">Reference proteome</keyword>
<dbReference type="SUPFAM" id="SSF111369">
    <property type="entry name" value="HlyD-like secretion proteins"/>
    <property type="match status" value="1"/>
</dbReference>
<evidence type="ECO:0000256" key="2">
    <source>
        <dbReference type="SAM" id="Coils"/>
    </source>
</evidence>
<feature type="domain" description="CusB-like beta-barrel" evidence="4">
    <location>
        <begin position="223"/>
        <end position="294"/>
    </location>
</feature>
<feature type="coiled-coil region" evidence="2">
    <location>
        <begin position="130"/>
        <end position="188"/>
    </location>
</feature>
<evidence type="ECO:0000259" key="4">
    <source>
        <dbReference type="Pfam" id="PF25954"/>
    </source>
</evidence>
<evidence type="ECO:0000259" key="3">
    <source>
        <dbReference type="Pfam" id="PF25917"/>
    </source>
</evidence>
<accession>A0ABV3L451</accession>
<feature type="domain" description="Multidrug resistance protein MdtA-like barrel-sandwich hybrid" evidence="3">
    <location>
        <begin position="89"/>
        <end position="216"/>
    </location>
</feature>
<gene>
    <name evidence="5" type="ORF">AB0T83_05875</name>
</gene>
<dbReference type="Proteomes" id="UP001553161">
    <property type="component" value="Unassembled WGS sequence"/>
</dbReference>
<name>A0ABV3L451_9RHOB</name>
<dbReference type="PANTHER" id="PTHR30469:SF29">
    <property type="entry name" value="BLR2860 PROTEIN"/>
    <property type="match status" value="1"/>
</dbReference>
<protein>
    <submittedName>
        <fullName evidence="5">Efflux RND transporter periplasmic adaptor subunit</fullName>
    </submittedName>
</protein>
<evidence type="ECO:0000256" key="1">
    <source>
        <dbReference type="ARBA" id="ARBA00009477"/>
    </source>
</evidence>
<dbReference type="Gene3D" id="2.40.420.20">
    <property type="match status" value="1"/>
</dbReference>
<dbReference type="Pfam" id="PF25954">
    <property type="entry name" value="Beta-barrel_RND_2"/>
    <property type="match status" value="1"/>
</dbReference>
<evidence type="ECO:0000313" key="6">
    <source>
        <dbReference type="Proteomes" id="UP001553161"/>
    </source>
</evidence>
<sequence length="375" mass="39182">MRFLSILTAIVVGIALYAIVFERDRVLAIAGKPPAEEQASGTPEAAPAAPTTIAGDMTQAELVSVVVLDSVADLVETSVVLRGQTQADREIEVKSQISGLVISEPLQKGAFVEAGTVLCEIDPGTRPAQLAEAEARLAEAQISNTAASKLAEGGFASETRAVGAKATLQSAQAAVEAAKTEIDRLKITAPFAGLLESDTAELGSLMQAGAHCATVIQLNPIKIVAYLPETMVDAVKLDAMAQARLSTGREVTGRVTFIARSADPQTRTFRVEVSVENDDLSIRDGLTANIAIAADGVKAHLIPASALTLNDQGTMGVRVVGDDDVVQFYPVRIERDTLDGVIITGVPDTAAIITVGQEYVTEGVRVKIGKRGSNA</sequence>
<dbReference type="EMBL" id="JBFBVU010000005">
    <property type="protein sequence ID" value="MEV8466312.1"/>
    <property type="molecule type" value="Genomic_DNA"/>
</dbReference>
<dbReference type="PANTHER" id="PTHR30469">
    <property type="entry name" value="MULTIDRUG RESISTANCE PROTEIN MDTA"/>
    <property type="match status" value="1"/>
</dbReference>
<dbReference type="Gene3D" id="2.40.50.100">
    <property type="match status" value="1"/>
</dbReference>
<evidence type="ECO:0000313" key="5">
    <source>
        <dbReference type="EMBL" id="MEV8466312.1"/>
    </source>
</evidence>
<dbReference type="Gene3D" id="1.10.287.470">
    <property type="entry name" value="Helix hairpin bin"/>
    <property type="match status" value="1"/>
</dbReference>
<dbReference type="NCBIfam" id="TIGR01730">
    <property type="entry name" value="RND_mfp"/>
    <property type="match status" value="1"/>
</dbReference>
<dbReference type="Pfam" id="PF25917">
    <property type="entry name" value="BSH_RND"/>
    <property type="match status" value="1"/>
</dbReference>
<dbReference type="InterPro" id="IPR006143">
    <property type="entry name" value="RND_pump_MFP"/>
</dbReference>
<dbReference type="InterPro" id="IPR058625">
    <property type="entry name" value="MdtA-like_BSH"/>
</dbReference>
<reference evidence="5 6" key="1">
    <citation type="submission" date="2024-07" db="EMBL/GenBank/DDBJ databases">
        <authorList>
            <person name="Kang M."/>
        </authorList>
    </citation>
    <scope>NUCLEOTIDE SEQUENCE [LARGE SCALE GENOMIC DNA]</scope>
    <source>
        <strain evidence="5 6">DFM31</strain>
    </source>
</reference>
<organism evidence="5 6">
    <name type="scientific">Meridianimarinicoccus marinus</name>
    <dbReference type="NCBI Taxonomy" id="3231483"/>
    <lineage>
        <taxon>Bacteria</taxon>
        <taxon>Pseudomonadati</taxon>
        <taxon>Pseudomonadota</taxon>
        <taxon>Alphaproteobacteria</taxon>
        <taxon>Rhodobacterales</taxon>
        <taxon>Paracoccaceae</taxon>
        <taxon>Meridianimarinicoccus</taxon>
    </lineage>
</organism>
<dbReference type="Gene3D" id="2.40.30.170">
    <property type="match status" value="1"/>
</dbReference>
<proteinExistence type="inferred from homology"/>
<comment type="caution">
    <text evidence="5">The sequence shown here is derived from an EMBL/GenBank/DDBJ whole genome shotgun (WGS) entry which is preliminary data.</text>
</comment>
<dbReference type="InterPro" id="IPR058792">
    <property type="entry name" value="Beta-barrel_RND_2"/>
</dbReference>